<keyword evidence="5" id="KW-1185">Reference proteome</keyword>
<dbReference type="AlphaFoldDB" id="A0A8H4XGA7"/>
<dbReference type="PANTHER" id="PTHR32332">
    <property type="entry name" value="2-NITROPROPANE DIOXYGENASE"/>
    <property type="match status" value="1"/>
</dbReference>
<sequence length="354" mass="37170">MSPSALLNRFPWAQSPLISNAPMLGIATARLATEVTKAGGFGFLPSSYDISVGSAQLTKLESDLNEARTLLGAEQPADGPLRVGASFITAHASITNFAETALPIIEKHRPAAIWLFAPDGDVKPHGSIIAALKSLEFPPAVFVQVGNVAAAREAVVDGADVLVTQGVDAGGHQFRQGTSIVSFVPEARSMLDREFRGRDVSIVAAGGIADGRGVAGALALGAEGVVMGTRFTVSFESTFADFRKELVLGAVDGGVSTFKSPFNDQISNSKLWGPLYDGRVIVGPLQKKYLAGASLEECQKSWKEEYSEEAAHHISCTWAGTGVGLISKAQPGGEIVLEVRQEAKEALQRAAGLV</sequence>
<protein>
    <recommendedName>
        <fullName evidence="6">Nitronate monooxygenase domain-containing protein</fullName>
    </recommendedName>
</protein>
<gene>
    <name evidence="4" type="ORF">FZEAL_9431</name>
</gene>
<dbReference type="Gene3D" id="3.20.20.70">
    <property type="entry name" value="Aldolase class I"/>
    <property type="match status" value="1"/>
</dbReference>
<keyword evidence="3" id="KW-0560">Oxidoreductase</keyword>
<dbReference type="EMBL" id="JABEYC010000876">
    <property type="protein sequence ID" value="KAF4973039.1"/>
    <property type="molecule type" value="Genomic_DNA"/>
</dbReference>
<reference evidence="4" key="2">
    <citation type="submission" date="2020-05" db="EMBL/GenBank/DDBJ databases">
        <authorList>
            <person name="Kim H.-S."/>
            <person name="Proctor R.H."/>
            <person name="Brown D.W."/>
        </authorList>
    </citation>
    <scope>NUCLEOTIDE SEQUENCE</scope>
    <source>
        <strain evidence="4">NRRL 22465</strain>
    </source>
</reference>
<proteinExistence type="predicted"/>
<dbReference type="CDD" id="cd04730">
    <property type="entry name" value="NPD_like"/>
    <property type="match status" value="1"/>
</dbReference>
<dbReference type="GO" id="GO:0018580">
    <property type="term" value="F:nitronate monooxygenase activity"/>
    <property type="evidence" value="ECO:0007669"/>
    <property type="project" value="InterPro"/>
</dbReference>
<evidence type="ECO:0000256" key="2">
    <source>
        <dbReference type="ARBA" id="ARBA00022643"/>
    </source>
</evidence>
<dbReference type="Pfam" id="PF03060">
    <property type="entry name" value="NMO"/>
    <property type="match status" value="1"/>
</dbReference>
<evidence type="ECO:0000256" key="3">
    <source>
        <dbReference type="ARBA" id="ARBA00023002"/>
    </source>
</evidence>
<accession>A0A8H4XGA7</accession>
<evidence type="ECO:0008006" key="6">
    <source>
        <dbReference type="Google" id="ProtNLM"/>
    </source>
</evidence>
<dbReference type="SUPFAM" id="SSF51412">
    <property type="entry name" value="Inosine monophosphate dehydrogenase (IMPDH)"/>
    <property type="match status" value="1"/>
</dbReference>
<dbReference type="Proteomes" id="UP000635477">
    <property type="component" value="Unassembled WGS sequence"/>
</dbReference>
<dbReference type="PANTHER" id="PTHR32332:SF34">
    <property type="entry name" value="2-NITROPROPANE DIOXYGENASE FAMILY, PUTATIVE-RELATED"/>
    <property type="match status" value="1"/>
</dbReference>
<dbReference type="InterPro" id="IPR004136">
    <property type="entry name" value="NMO"/>
</dbReference>
<organism evidence="4 5">
    <name type="scientific">Fusarium zealandicum</name>
    <dbReference type="NCBI Taxonomy" id="1053134"/>
    <lineage>
        <taxon>Eukaryota</taxon>
        <taxon>Fungi</taxon>
        <taxon>Dikarya</taxon>
        <taxon>Ascomycota</taxon>
        <taxon>Pezizomycotina</taxon>
        <taxon>Sordariomycetes</taxon>
        <taxon>Hypocreomycetidae</taxon>
        <taxon>Hypocreales</taxon>
        <taxon>Nectriaceae</taxon>
        <taxon>Fusarium</taxon>
        <taxon>Fusarium staphyleae species complex</taxon>
    </lineage>
</organism>
<reference evidence="4" key="1">
    <citation type="journal article" date="2020" name="BMC Genomics">
        <title>Correction to: Identification and distribution of gene clusters required for synthesis of sphingolipid metabolism inhibitors in diverse species of the filamentous fungus Fusarium.</title>
        <authorList>
            <person name="Kim H.S."/>
            <person name="Lohmar J.M."/>
            <person name="Busman M."/>
            <person name="Brown D.W."/>
            <person name="Naumann T.A."/>
            <person name="Divon H.H."/>
            <person name="Lysoe E."/>
            <person name="Uhlig S."/>
            <person name="Proctor R.H."/>
        </authorList>
    </citation>
    <scope>NUCLEOTIDE SEQUENCE</scope>
    <source>
        <strain evidence="4">NRRL 22465</strain>
    </source>
</reference>
<name>A0A8H4XGA7_9HYPO</name>
<keyword evidence="1" id="KW-0285">Flavoprotein</keyword>
<evidence type="ECO:0000256" key="1">
    <source>
        <dbReference type="ARBA" id="ARBA00022630"/>
    </source>
</evidence>
<dbReference type="InterPro" id="IPR013785">
    <property type="entry name" value="Aldolase_TIM"/>
</dbReference>
<evidence type="ECO:0000313" key="4">
    <source>
        <dbReference type="EMBL" id="KAF4973039.1"/>
    </source>
</evidence>
<evidence type="ECO:0000313" key="5">
    <source>
        <dbReference type="Proteomes" id="UP000635477"/>
    </source>
</evidence>
<keyword evidence="2" id="KW-0288">FMN</keyword>
<comment type="caution">
    <text evidence="4">The sequence shown here is derived from an EMBL/GenBank/DDBJ whole genome shotgun (WGS) entry which is preliminary data.</text>
</comment>
<dbReference type="OrthoDB" id="2349068at2759"/>